<gene>
    <name evidence="1" type="ORF">T4D_10649</name>
</gene>
<organism evidence="1 2">
    <name type="scientific">Trichinella pseudospiralis</name>
    <name type="common">Parasitic roundworm</name>
    <dbReference type="NCBI Taxonomy" id="6337"/>
    <lineage>
        <taxon>Eukaryota</taxon>
        <taxon>Metazoa</taxon>
        <taxon>Ecdysozoa</taxon>
        <taxon>Nematoda</taxon>
        <taxon>Enoplea</taxon>
        <taxon>Dorylaimia</taxon>
        <taxon>Trichinellida</taxon>
        <taxon>Trichinellidae</taxon>
        <taxon>Trichinella</taxon>
    </lineage>
</organism>
<proteinExistence type="predicted"/>
<evidence type="ECO:0000313" key="1">
    <source>
        <dbReference type="EMBL" id="KRY88387.1"/>
    </source>
</evidence>
<protein>
    <submittedName>
        <fullName evidence="1">Uncharacterized protein</fullName>
    </submittedName>
</protein>
<reference evidence="1 2" key="1">
    <citation type="submission" date="2015-01" db="EMBL/GenBank/DDBJ databases">
        <title>Evolution of Trichinella species and genotypes.</title>
        <authorList>
            <person name="Korhonen P.K."/>
            <person name="Edoardo P."/>
            <person name="Giuseppe L.R."/>
            <person name="Gasser R.B."/>
        </authorList>
    </citation>
    <scope>NUCLEOTIDE SEQUENCE [LARGE SCALE GENOMIC DNA]</scope>
    <source>
        <strain evidence="1">ISS470</strain>
    </source>
</reference>
<dbReference type="EMBL" id="JYDT01000042">
    <property type="protein sequence ID" value="KRY88387.1"/>
    <property type="molecule type" value="Genomic_DNA"/>
</dbReference>
<comment type="caution">
    <text evidence="1">The sequence shown here is derived from an EMBL/GenBank/DDBJ whole genome shotgun (WGS) entry which is preliminary data.</text>
</comment>
<name>A0A0V1FST4_TRIPS</name>
<keyword evidence="2" id="KW-1185">Reference proteome</keyword>
<accession>A0A0V1FST4</accession>
<sequence length="115" mass="12693">MELIDFISIVKNNCVYMTLYAHNEVHAQYSTAQLIPADRLLAATLFSLGHSIYISIIPAGQRPLLSSADCPKFVPFPNAVYLLIQYINRLLDNGRRGSSLIGCIIIAPHTSASYP</sequence>
<dbReference type="OrthoDB" id="10282332at2759"/>
<dbReference type="Proteomes" id="UP000054995">
    <property type="component" value="Unassembled WGS sequence"/>
</dbReference>
<dbReference type="AlphaFoldDB" id="A0A0V1FST4"/>
<evidence type="ECO:0000313" key="2">
    <source>
        <dbReference type="Proteomes" id="UP000054995"/>
    </source>
</evidence>